<dbReference type="EMBL" id="ATLV01021373">
    <property type="status" value="NOT_ANNOTATED_CDS"/>
    <property type="molecule type" value="Genomic_DNA"/>
</dbReference>
<dbReference type="EnsemblMetazoa" id="ASIC014402-RA">
    <property type="protein sequence ID" value="ASIC014402-PA"/>
    <property type="gene ID" value="ASIC014402"/>
</dbReference>
<organism evidence="2">
    <name type="scientific">Anopheles sinensis</name>
    <name type="common">Mosquito</name>
    <dbReference type="NCBI Taxonomy" id="74873"/>
    <lineage>
        <taxon>Eukaryota</taxon>
        <taxon>Metazoa</taxon>
        <taxon>Ecdysozoa</taxon>
        <taxon>Arthropoda</taxon>
        <taxon>Hexapoda</taxon>
        <taxon>Insecta</taxon>
        <taxon>Pterygota</taxon>
        <taxon>Neoptera</taxon>
        <taxon>Endopterygota</taxon>
        <taxon>Diptera</taxon>
        <taxon>Nematocera</taxon>
        <taxon>Culicoidea</taxon>
        <taxon>Culicidae</taxon>
        <taxon>Anophelinae</taxon>
        <taxon>Anopheles</taxon>
    </lineage>
</organism>
<keyword evidence="1" id="KW-0732">Signal</keyword>
<dbReference type="AlphaFoldDB" id="A0A084W861"/>
<gene>
    <name evidence="2" type="ORF">ZHAS_00014402</name>
</gene>
<dbReference type="VEuPathDB" id="VectorBase:ASIC014402"/>
<keyword evidence="4" id="KW-1185">Reference proteome</keyword>
<evidence type="ECO:0000256" key="1">
    <source>
        <dbReference type="SAM" id="SignalP"/>
    </source>
</evidence>
<proteinExistence type="predicted"/>
<accession>A0A084W861</accession>
<feature type="signal peptide" evidence="1">
    <location>
        <begin position="1"/>
        <end position="21"/>
    </location>
</feature>
<evidence type="ECO:0000313" key="2">
    <source>
        <dbReference type="EMBL" id="KFB46405.1"/>
    </source>
</evidence>
<feature type="chain" id="PRO_5001784673" description="Secreted protein" evidence="1">
    <location>
        <begin position="22"/>
        <end position="507"/>
    </location>
</feature>
<evidence type="ECO:0008006" key="5">
    <source>
        <dbReference type="Google" id="ProtNLM"/>
    </source>
</evidence>
<dbReference type="Proteomes" id="UP000030765">
    <property type="component" value="Unassembled WGS sequence"/>
</dbReference>
<name>A0A084W861_ANOSI</name>
<protein>
    <recommendedName>
        <fullName evidence="5">Secreted protein</fullName>
    </recommendedName>
</protein>
<dbReference type="OrthoDB" id="7729507at2759"/>
<dbReference type="VEuPathDB" id="VectorBase:ASIS014594"/>
<evidence type="ECO:0000313" key="3">
    <source>
        <dbReference type="EnsemblMetazoa" id="ASIC014402-PA"/>
    </source>
</evidence>
<reference evidence="3" key="2">
    <citation type="submission" date="2020-05" db="UniProtKB">
        <authorList>
            <consortium name="EnsemblMetazoa"/>
        </authorList>
    </citation>
    <scope>IDENTIFICATION</scope>
</reference>
<dbReference type="EMBL" id="KE525317">
    <property type="protein sequence ID" value="KFB46405.1"/>
    <property type="molecule type" value="Genomic_DNA"/>
</dbReference>
<sequence length="507" mass="55484">MGSSYMLIVLAFVCALQSATGRPDYAINGEIKGSAVTADTASLASLLLNLLDDYTFMLGADYPLLERLTDALSTIGTTLADKGGIMADNVAVLAADDSGIVSAVFQDAIDSIDEVLPLLSTGFAQQFLTLEHRNKKYITDMMKDVFGYLSDTLSTLNDLLGILQDAAEQAQIEAGGDEQPVSLALIRGTISPRVIYSLMNAIAQLTAAISPLLYAVDNSLANVDEADTYILTVKSDIETFLLQAHQEVVRFNGELRQLKTDTVGVIQNVGDPFEEQQPQIDELLPVLQAATTFEDDLDGALQLFERTVSAASIAEKTVLLEDEVAAYISLAKTFDDDLVTLYGDQICPAVISVAEVLVANGPYATYCYNKYSQEVLDLAAHHYYHFTECYQLELNRIYSLHRLIVDLVDLVTFNYGELYDDFLVCLETEPCPGVDCNACIDTLGEVLDTLSRLANEKFSLIEQIIPTELDASLQRLKSCTAFDQYKLIADTHDLVAAVYDCEETGYN</sequence>
<reference evidence="2 4" key="1">
    <citation type="journal article" date="2014" name="BMC Genomics">
        <title>Genome sequence of Anopheles sinensis provides insight into genetics basis of mosquito competence for malaria parasites.</title>
        <authorList>
            <person name="Zhou D."/>
            <person name="Zhang D."/>
            <person name="Ding G."/>
            <person name="Shi L."/>
            <person name="Hou Q."/>
            <person name="Ye Y."/>
            <person name="Xu Y."/>
            <person name="Zhou H."/>
            <person name="Xiong C."/>
            <person name="Li S."/>
            <person name="Yu J."/>
            <person name="Hong S."/>
            <person name="Yu X."/>
            <person name="Zou P."/>
            <person name="Chen C."/>
            <person name="Chang X."/>
            <person name="Wang W."/>
            <person name="Lv Y."/>
            <person name="Sun Y."/>
            <person name="Ma L."/>
            <person name="Shen B."/>
            <person name="Zhu C."/>
        </authorList>
    </citation>
    <scope>NUCLEOTIDE SEQUENCE [LARGE SCALE GENOMIC DNA]</scope>
</reference>
<evidence type="ECO:0000313" key="4">
    <source>
        <dbReference type="Proteomes" id="UP000030765"/>
    </source>
</evidence>
<dbReference type="OMA" id="CYQLELN"/>